<dbReference type="InterPro" id="IPR006447">
    <property type="entry name" value="Myb_dom_plants"/>
</dbReference>
<dbReference type="EnsemblPlants" id="AUR62021931-RA">
    <property type="protein sequence ID" value="AUR62021931-RA:cds"/>
    <property type="gene ID" value="AUR62021931"/>
</dbReference>
<evidence type="ECO:0000313" key="4">
    <source>
        <dbReference type="EnsemblPlants" id="AUR62021931-RA:cds"/>
    </source>
</evidence>
<proteinExistence type="predicted"/>
<dbReference type="Gene3D" id="1.10.10.60">
    <property type="entry name" value="Homeodomain-like"/>
    <property type="match status" value="1"/>
</dbReference>
<dbReference type="NCBIfam" id="TIGR01557">
    <property type="entry name" value="myb_SHAQKYF"/>
    <property type="match status" value="1"/>
</dbReference>
<reference evidence="4" key="1">
    <citation type="journal article" date="2017" name="Nature">
        <title>The genome of Chenopodium quinoa.</title>
        <authorList>
            <person name="Jarvis D.E."/>
            <person name="Ho Y.S."/>
            <person name="Lightfoot D.J."/>
            <person name="Schmoeckel S.M."/>
            <person name="Li B."/>
            <person name="Borm T.J.A."/>
            <person name="Ohyanagi H."/>
            <person name="Mineta K."/>
            <person name="Michell C.T."/>
            <person name="Saber N."/>
            <person name="Kharbatia N.M."/>
            <person name="Rupper R.R."/>
            <person name="Sharp A.R."/>
            <person name="Dally N."/>
            <person name="Boughton B.A."/>
            <person name="Woo Y.H."/>
            <person name="Gao G."/>
            <person name="Schijlen E.G.W.M."/>
            <person name="Guo X."/>
            <person name="Momin A.A."/>
            <person name="Negrao S."/>
            <person name="Al-Babili S."/>
            <person name="Gehring C."/>
            <person name="Roessner U."/>
            <person name="Jung C."/>
            <person name="Murphy K."/>
            <person name="Arold S.T."/>
            <person name="Gojobori T."/>
            <person name="van der Linden C.G."/>
            <person name="van Loo E.N."/>
            <person name="Jellen E.N."/>
            <person name="Maughan P.J."/>
            <person name="Tester M."/>
        </authorList>
    </citation>
    <scope>NUCLEOTIDE SEQUENCE [LARGE SCALE GENOMIC DNA]</scope>
    <source>
        <strain evidence="4">cv. PI 614886</strain>
    </source>
</reference>
<reference evidence="4" key="2">
    <citation type="submission" date="2021-03" db="UniProtKB">
        <authorList>
            <consortium name="EnsemblPlants"/>
        </authorList>
    </citation>
    <scope>IDENTIFICATION</scope>
</reference>
<keyword evidence="1" id="KW-0805">Transcription regulation</keyword>
<evidence type="ECO:0000313" key="5">
    <source>
        <dbReference type="Proteomes" id="UP000596660"/>
    </source>
</evidence>
<dbReference type="PANTHER" id="PTHR31314:SF164">
    <property type="entry name" value="HTH MYB-TYPE DOMAIN-CONTAINING PROTEIN"/>
    <property type="match status" value="1"/>
</dbReference>
<keyword evidence="2" id="KW-0804">Transcription</keyword>
<evidence type="ECO:0000256" key="1">
    <source>
        <dbReference type="ARBA" id="ARBA00023015"/>
    </source>
</evidence>
<dbReference type="Gramene" id="AUR62021931-RA">
    <property type="protein sequence ID" value="AUR62021931-RA:cds"/>
    <property type="gene ID" value="AUR62021931"/>
</dbReference>
<evidence type="ECO:0000256" key="2">
    <source>
        <dbReference type="ARBA" id="ARBA00023163"/>
    </source>
</evidence>
<evidence type="ECO:0000256" key="3">
    <source>
        <dbReference type="ARBA" id="ARBA00023242"/>
    </source>
</evidence>
<dbReference type="Proteomes" id="UP000596660">
    <property type="component" value="Unplaced"/>
</dbReference>
<dbReference type="GO" id="GO:0003700">
    <property type="term" value="F:DNA-binding transcription factor activity"/>
    <property type="evidence" value="ECO:0007669"/>
    <property type="project" value="InterPro"/>
</dbReference>
<sequence>MKVDHDNGVNQGVIRPYTRSKKPRLRWTDDLHRRFVSAVMKLGGEDKAVDAAKKDMQLINQIPEMINSPTSRPVSRRQTRLQHVKDSLIKKALNKHFLGGEGDHHKMPLQHSLLETLPWSEIAANDGATKVFYVPEEADKRCYGYKVFDDLAQSSKAKPKGMNNDLDTTLRLNLFDTTSVITCEEDISLKLFL</sequence>
<protein>
    <submittedName>
        <fullName evidence="4">Uncharacterized protein</fullName>
    </submittedName>
</protein>
<dbReference type="PANTHER" id="PTHR31314">
    <property type="entry name" value="MYB FAMILY TRANSCRIPTION FACTOR PHL7-LIKE"/>
    <property type="match status" value="1"/>
</dbReference>
<accession>A0A803M1U9</accession>
<keyword evidence="3" id="KW-0539">Nucleus</keyword>
<keyword evidence="5" id="KW-1185">Reference proteome</keyword>
<dbReference type="AlphaFoldDB" id="A0A803M1U9"/>
<name>A0A803M1U9_CHEQI</name>
<dbReference type="GO" id="GO:0003677">
    <property type="term" value="F:DNA binding"/>
    <property type="evidence" value="ECO:0007669"/>
    <property type="project" value="InterPro"/>
</dbReference>
<organism evidence="4 5">
    <name type="scientific">Chenopodium quinoa</name>
    <name type="common">Quinoa</name>
    <dbReference type="NCBI Taxonomy" id="63459"/>
    <lineage>
        <taxon>Eukaryota</taxon>
        <taxon>Viridiplantae</taxon>
        <taxon>Streptophyta</taxon>
        <taxon>Embryophyta</taxon>
        <taxon>Tracheophyta</taxon>
        <taxon>Spermatophyta</taxon>
        <taxon>Magnoliopsida</taxon>
        <taxon>eudicotyledons</taxon>
        <taxon>Gunneridae</taxon>
        <taxon>Pentapetalae</taxon>
        <taxon>Caryophyllales</taxon>
        <taxon>Chenopodiaceae</taxon>
        <taxon>Chenopodioideae</taxon>
        <taxon>Atripliceae</taxon>
        <taxon>Chenopodium</taxon>
    </lineage>
</organism>
<dbReference type="InterPro" id="IPR046955">
    <property type="entry name" value="PHR1-like"/>
</dbReference>